<dbReference type="Proteomes" id="UP000253426">
    <property type="component" value="Unassembled WGS sequence"/>
</dbReference>
<keyword evidence="1" id="KW-0378">Hydrolase</keyword>
<dbReference type="PROSITE" id="PS00893">
    <property type="entry name" value="NUDIX_BOX"/>
    <property type="match status" value="1"/>
</dbReference>
<evidence type="ECO:0000313" key="4">
    <source>
        <dbReference type="Proteomes" id="UP000253426"/>
    </source>
</evidence>
<dbReference type="Gene3D" id="3.90.79.10">
    <property type="entry name" value="Nucleoside Triphosphate Pyrophosphohydrolase"/>
    <property type="match status" value="1"/>
</dbReference>
<accession>A0A366HRV0</accession>
<dbReference type="EMBL" id="QNRR01000002">
    <property type="protein sequence ID" value="RBP46411.1"/>
    <property type="molecule type" value="Genomic_DNA"/>
</dbReference>
<keyword evidence="4" id="KW-1185">Reference proteome</keyword>
<proteinExistence type="predicted"/>
<dbReference type="InterPro" id="IPR000086">
    <property type="entry name" value="NUDIX_hydrolase_dom"/>
</dbReference>
<comment type="caution">
    <text evidence="3">The sequence shown here is derived from an EMBL/GenBank/DDBJ whole genome shotgun (WGS) entry which is preliminary data.</text>
</comment>
<dbReference type="InterPro" id="IPR015797">
    <property type="entry name" value="NUDIX_hydrolase-like_dom_sf"/>
</dbReference>
<dbReference type="GO" id="GO:0016787">
    <property type="term" value="F:hydrolase activity"/>
    <property type="evidence" value="ECO:0007669"/>
    <property type="project" value="UniProtKB-KW"/>
</dbReference>
<protein>
    <submittedName>
        <fullName evidence="3">NUDIX domain-containing protein</fullName>
    </submittedName>
</protein>
<dbReference type="Pfam" id="PF00293">
    <property type="entry name" value="NUDIX"/>
    <property type="match status" value="1"/>
</dbReference>
<sequence length="170" mass="19163">MRESISKNVVQKACPCVLRKGPSGYELLVFEHPLAGRQIPKGTIESGEDPSLAALRELEEESGIKAAGILSRIAKMEILRTTSLYPHKEVPRLESWHLYHLEVPQEVTTREHWVHAAEGSADEQGLPFAYFWFPIESSFESFEHYWHEVLLAVQKYCAGLSLSQSPTDAS</sequence>
<evidence type="ECO:0000313" key="3">
    <source>
        <dbReference type="EMBL" id="RBP46411.1"/>
    </source>
</evidence>
<dbReference type="AlphaFoldDB" id="A0A366HRV0"/>
<dbReference type="InterPro" id="IPR020084">
    <property type="entry name" value="NUDIX_hydrolase_CS"/>
</dbReference>
<feature type="domain" description="Nudix hydrolase" evidence="2">
    <location>
        <begin position="1"/>
        <end position="155"/>
    </location>
</feature>
<evidence type="ECO:0000259" key="2">
    <source>
        <dbReference type="PROSITE" id="PS51462"/>
    </source>
</evidence>
<dbReference type="SUPFAM" id="SSF55811">
    <property type="entry name" value="Nudix"/>
    <property type="match status" value="1"/>
</dbReference>
<gene>
    <name evidence="3" type="ORF">DES53_102802</name>
</gene>
<reference evidence="3 4" key="1">
    <citation type="submission" date="2018-06" db="EMBL/GenBank/DDBJ databases">
        <title>Genomic Encyclopedia of Type Strains, Phase IV (KMG-IV): sequencing the most valuable type-strain genomes for metagenomic binning, comparative biology and taxonomic classification.</title>
        <authorList>
            <person name="Goeker M."/>
        </authorList>
    </citation>
    <scope>NUCLEOTIDE SEQUENCE [LARGE SCALE GENOMIC DNA]</scope>
    <source>
        <strain evidence="3 4">DSM 25532</strain>
    </source>
</reference>
<name>A0A366HRV0_9BACT</name>
<dbReference type="PROSITE" id="PS51462">
    <property type="entry name" value="NUDIX"/>
    <property type="match status" value="1"/>
</dbReference>
<organism evidence="3 4">
    <name type="scientific">Roseimicrobium gellanilyticum</name>
    <dbReference type="NCBI Taxonomy" id="748857"/>
    <lineage>
        <taxon>Bacteria</taxon>
        <taxon>Pseudomonadati</taxon>
        <taxon>Verrucomicrobiota</taxon>
        <taxon>Verrucomicrobiia</taxon>
        <taxon>Verrucomicrobiales</taxon>
        <taxon>Verrucomicrobiaceae</taxon>
        <taxon>Roseimicrobium</taxon>
    </lineage>
</organism>
<evidence type="ECO:0000256" key="1">
    <source>
        <dbReference type="ARBA" id="ARBA00022801"/>
    </source>
</evidence>
<dbReference type="OrthoDB" id="9804563at2"/>